<organism evidence="2 3">
    <name type="scientific">Jeotgalibacillus campisalis</name>
    <dbReference type="NCBI Taxonomy" id="220754"/>
    <lineage>
        <taxon>Bacteria</taxon>
        <taxon>Bacillati</taxon>
        <taxon>Bacillota</taxon>
        <taxon>Bacilli</taxon>
        <taxon>Bacillales</taxon>
        <taxon>Caryophanaceae</taxon>
        <taxon>Jeotgalibacillus</taxon>
    </lineage>
</organism>
<protein>
    <recommendedName>
        <fullName evidence="1">AbiTii domain-containing protein</fullName>
    </recommendedName>
</protein>
<proteinExistence type="predicted"/>
<evidence type="ECO:0000313" key="3">
    <source>
        <dbReference type="Proteomes" id="UP000031972"/>
    </source>
</evidence>
<accession>A0A0C2SA25</accession>
<dbReference type="RefSeq" id="WP_041054958.1">
    <property type="nucleotide sequence ID" value="NZ_JXRR01000008.1"/>
</dbReference>
<reference evidence="2 3" key="1">
    <citation type="submission" date="2015-01" db="EMBL/GenBank/DDBJ databases">
        <title>Jeotgalibacillus campisalis genome sequencing.</title>
        <authorList>
            <person name="Goh K.M."/>
            <person name="Chan K.-G."/>
            <person name="Yaakop A.S."/>
            <person name="Ee R."/>
            <person name="Gan H.M."/>
            <person name="Chan C.S."/>
        </authorList>
    </citation>
    <scope>NUCLEOTIDE SEQUENCE [LARGE SCALE GENOMIC DNA]</scope>
    <source>
        <strain evidence="2 3">SF-57</strain>
    </source>
</reference>
<keyword evidence="3" id="KW-1185">Reference proteome</keyword>
<dbReference type="Proteomes" id="UP000031972">
    <property type="component" value="Unassembled WGS sequence"/>
</dbReference>
<gene>
    <name evidence="2" type="ORF">KR50_07050</name>
</gene>
<dbReference type="AlphaFoldDB" id="A0A0C2SA25"/>
<comment type="caution">
    <text evidence="2">The sequence shown here is derived from an EMBL/GenBank/DDBJ whole genome shotgun (WGS) entry which is preliminary data.</text>
</comment>
<evidence type="ECO:0000259" key="1">
    <source>
        <dbReference type="Pfam" id="PF18864"/>
    </source>
</evidence>
<dbReference type="PATRIC" id="fig|220754.4.peg.723"/>
<name>A0A0C2SA25_9BACL</name>
<evidence type="ECO:0000313" key="2">
    <source>
        <dbReference type="EMBL" id="KIL50824.1"/>
    </source>
</evidence>
<dbReference type="Pfam" id="PF18864">
    <property type="entry name" value="AbiTii"/>
    <property type="match status" value="1"/>
</dbReference>
<dbReference type="OrthoDB" id="2965340at2"/>
<dbReference type="EMBL" id="JXRR01000008">
    <property type="protein sequence ID" value="KIL50824.1"/>
    <property type="molecule type" value="Genomic_DNA"/>
</dbReference>
<sequence length="228" mass="25708">MSRSQLLIDAISGKESIENILLRLKVILSDFDNEKIMNWVNGELEGYKELEDLPAYRIVRGSITGTYVVNFSFQYTDQPVPLEFLLPKEKIVEISTVNLTDGVSTIQNILNGENREGYASVIPTAFCHSISTDQLQIAGMKVKVPSNHLDSLVSRVKSKLVEVIIALEKEFDNLDDMDIRSQIEENASAKQVIYNIENIIYDESVKVGDRNKIDGSRIGNIWVRGDKE</sequence>
<feature type="domain" description="AbiTii" evidence="1">
    <location>
        <begin position="5"/>
        <end position="190"/>
    </location>
</feature>
<dbReference type="InterPro" id="IPR041304">
    <property type="entry name" value="AbiTii"/>
</dbReference>